<dbReference type="EMBL" id="ML735252">
    <property type="protein sequence ID" value="KAE8390670.1"/>
    <property type="molecule type" value="Genomic_DNA"/>
</dbReference>
<protein>
    <submittedName>
        <fullName evidence="1">Uncharacterized protein</fullName>
    </submittedName>
</protein>
<organism evidence="1">
    <name type="scientific">Petromyces alliaceus</name>
    <name type="common">Aspergillus alliaceus</name>
    <dbReference type="NCBI Taxonomy" id="209559"/>
    <lineage>
        <taxon>Eukaryota</taxon>
        <taxon>Fungi</taxon>
        <taxon>Dikarya</taxon>
        <taxon>Ascomycota</taxon>
        <taxon>Pezizomycotina</taxon>
        <taxon>Eurotiomycetes</taxon>
        <taxon>Eurotiomycetidae</taxon>
        <taxon>Eurotiales</taxon>
        <taxon>Aspergillaceae</taxon>
        <taxon>Aspergillus</taxon>
        <taxon>Aspergillus subgen. Circumdati</taxon>
    </lineage>
</organism>
<evidence type="ECO:0000313" key="1">
    <source>
        <dbReference type="EMBL" id="KAE8390670.1"/>
    </source>
</evidence>
<gene>
    <name evidence="1" type="ORF">BDV23DRAFT_78115</name>
</gene>
<dbReference type="AlphaFoldDB" id="A0A5N7C970"/>
<dbReference type="PROSITE" id="PS51257">
    <property type="entry name" value="PROKAR_LIPOPROTEIN"/>
    <property type="match status" value="1"/>
</dbReference>
<reference evidence="1" key="1">
    <citation type="submission" date="2019-04" db="EMBL/GenBank/DDBJ databases">
        <title>Friends and foes A comparative genomics studyof 23 Aspergillus species from section Flavi.</title>
        <authorList>
            <consortium name="DOE Joint Genome Institute"/>
            <person name="Kjaerbolling I."/>
            <person name="Vesth T."/>
            <person name="Frisvad J.C."/>
            <person name="Nybo J.L."/>
            <person name="Theobald S."/>
            <person name="Kildgaard S."/>
            <person name="Isbrandt T."/>
            <person name="Kuo A."/>
            <person name="Sato A."/>
            <person name="Lyhne E.K."/>
            <person name="Kogle M.E."/>
            <person name="Wiebenga A."/>
            <person name="Kun R.S."/>
            <person name="Lubbers R.J."/>
            <person name="Makela M.R."/>
            <person name="Barry K."/>
            <person name="Chovatia M."/>
            <person name="Clum A."/>
            <person name="Daum C."/>
            <person name="Haridas S."/>
            <person name="He G."/>
            <person name="LaButti K."/>
            <person name="Lipzen A."/>
            <person name="Mondo S."/>
            <person name="Riley R."/>
            <person name="Salamov A."/>
            <person name="Simmons B.A."/>
            <person name="Magnuson J.K."/>
            <person name="Henrissat B."/>
            <person name="Mortensen U.H."/>
            <person name="Larsen T.O."/>
            <person name="Devries R.P."/>
            <person name="Grigoriev I.V."/>
            <person name="Machida M."/>
            <person name="Baker S.E."/>
            <person name="Andersen M.R."/>
        </authorList>
    </citation>
    <scope>NUCLEOTIDE SEQUENCE [LARGE SCALE GENOMIC DNA]</scope>
    <source>
        <strain evidence="1">IBT 14317</strain>
    </source>
</reference>
<proteinExistence type="predicted"/>
<sequence length="180" mass="20274">MRNTLYWWAPDFPGTGLYRVLSVSTSGSLGSGSSCGFSAFFHRSVSPTLQPEVRTFHSNADCQSGCDAPTQFTFLRQIPAESLNSLTVSSHDAGWLSTQSSFYRKVLFIIYRQSSPFPRLFRYHVCCHCYPTDSLLRKCCTQCFEIHTVALYNMLSIGSLSDNAIIDRLSSLSPHHYFKT</sequence>
<name>A0A5N7C970_PETAA</name>
<dbReference type="Proteomes" id="UP000326877">
    <property type="component" value="Unassembled WGS sequence"/>
</dbReference>
<accession>A0A5N7C970</accession>